<dbReference type="SUPFAM" id="SSF141739">
    <property type="entry name" value="MFPT repeat-like"/>
    <property type="match status" value="1"/>
</dbReference>
<accession>A0A914RL46</accession>
<sequence length="133" mass="15080">MTTANPPPQEDIWAFGPIGSPFPDSPVHALGQANMYVALWYKHGRPVHGRAWNNGGILQYKGDHNSLGFWYEWIKYKDRFEKAEERQMLKCGDSLPILWKDRKEGAILGYLDNSTEFVSVCVSSFGKKKCSIG</sequence>
<evidence type="ECO:0000313" key="1">
    <source>
        <dbReference type="Proteomes" id="UP000887564"/>
    </source>
</evidence>
<dbReference type="PANTHER" id="PTHR31578:SF3">
    <property type="entry name" value="NEMATODE SPECIFIC PEPTIDE FAMILY"/>
    <property type="match status" value="1"/>
</dbReference>
<dbReference type="AlphaFoldDB" id="A0A914RL46"/>
<proteinExistence type="predicted"/>
<dbReference type="WBParaSite" id="PEQ_0000723401-mRNA-1">
    <property type="protein sequence ID" value="PEQ_0000723401-mRNA-1"/>
    <property type="gene ID" value="PEQ_0000723401"/>
</dbReference>
<dbReference type="InterPro" id="IPR021010">
    <property type="entry name" value="Cytosolic_motility_protein"/>
</dbReference>
<reference evidence="2" key="1">
    <citation type="submission" date="2022-11" db="UniProtKB">
        <authorList>
            <consortium name="WormBaseParasite"/>
        </authorList>
    </citation>
    <scope>IDENTIFICATION</scope>
</reference>
<organism evidence="1 2">
    <name type="scientific">Parascaris equorum</name>
    <name type="common">Equine roundworm</name>
    <dbReference type="NCBI Taxonomy" id="6256"/>
    <lineage>
        <taxon>Eukaryota</taxon>
        <taxon>Metazoa</taxon>
        <taxon>Ecdysozoa</taxon>
        <taxon>Nematoda</taxon>
        <taxon>Chromadorea</taxon>
        <taxon>Rhabditida</taxon>
        <taxon>Spirurina</taxon>
        <taxon>Ascaridomorpha</taxon>
        <taxon>Ascaridoidea</taxon>
        <taxon>Ascarididae</taxon>
        <taxon>Parascaris</taxon>
    </lineage>
</organism>
<keyword evidence="1" id="KW-1185">Reference proteome</keyword>
<dbReference type="Pfam" id="PF12150">
    <property type="entry name" value="MFP2b"/>
    <property type="match status" value="1"/>
</dbReference>
<evidence type="ECO:0000313" key="2">
    <source>
        <dbReference type="WBParaSite" id="PEQ_0000723401-mRNA-1"/>
    </source>
</evidence>
<dbReference type="PANTHER" id="PTHR31578">
    <property type="entry name" value="PROTEIN CBG21223-RELATED"/>
    <property type="match status" value="1"/>
</dbReference>
<protein>
    <submittedName>
        <fullName evidence="2">Uncharacterized protein</fullName>
    </submittedName>
</protein>
<name>A0A914RL46_PAREQ</name>
<dbReference type="Proteomes" id="UP000887564">
    <property type="component" value="Unplaced"/>
</dbReference>